<keyword evidence="3" id="KW-0235">DNA replication</keyword>
<comment type="similarity">
    <text evidence="2">Belongs to the replication factor A protein 2 family.</text>
</comment>
<dbReference type="GO" id="GO:0006289">
    <property type="term" value="P:nucleotide-excision repair"/>
    <property type="evidence" value="ECO:0007669"/>
    <property type="project" value="TreeGrafter"/>
</dbReference>
<gene>
    <name evidence="7" type="primary">RPA2</name>
    <name evidence="7" type="ORF">AMEX_G4356</name>
</gene>
<evidence type="ECO:0000256" key="1">
    <source>
        <dbReference type="ARBA" id="ARBA00004123"/>
    </source>
</evidence>
<keyword evidence="4" id="KW-0238">DNA-binding</keyword>
<dbReference type="GO" id="GO:0000781">
    <property type="term" value="C:chromosome, telomeric region"/>
    <property type="evidence" value="ECO:0007669"/>
    <property type="project" value="TreeGrafter"/>
</dbReference>
<dbReference type="PIRSF" id="PIRSF036949">
    <property type="entry name" value="RPA32"/>
    <property type="match status" value="1"/>
</dbReference>
<comment type="caution">
    <text evidence="7">The sequence shown here is derived from an EMBL/GenBank/DDBJ whole genome shotgun (WGS) entry which is preliminary data.</text>
</comment>
<dbReference type="Gene3D" id="1.10.10.10">
    <property type="entry name" value="Winged helix-like DNA-binding domain superfamily/Winged helix DNA-binding domain"/>
    <property type="match status" value="1"/>
</dbReference>
<dbReference type="FunFam" id="1.10.10.10:FF:000168">
    <property type="entry name" value="Replication protein A 32 kDa subunit"/>
    <property type="match status" value="1"/>
</dbReference>
<comment type="subcellular location">
    <subcellularLocation>
        <location evidence="1">Nucleus</location>
    </subcellularLocation>
</comment>
<keyword evidence="5" id="KW-0539">Nucleus</keyword>
<dbReference type="OrthoDB" id="25571at2759"/>
<organism evidence="7 8">
    <name type="scientific">Astyanax mexicanus</name>
    <name type="common">Blind cave fish</name>
    <name type="synonym">Astyanax fasciatus mexicanus</name>
    <dbReference type="NCBI Taxonomy" id="7994"/>
    <lineage>
        <taxon>Eukaryota</taxon>
        <taxon>Metazoa</taxon>
        <taxon>Chordata</taxon>
        <taxon>Craniata</taxon>
        <taxon>Vertebrata</taxon>
        <taxon>Euteleostomi</taxon>
        <taxon>Actinopterygii</taxon>
        <taxon>Neopterygii</taxon>
        <taxon>Teleostei</taxon>
        <taxon>Ostariophysi</taxon>
        <taxon>Characiformes</taxon>
        <taxon>Characoidei</taxon>
        <taxon>Acestrorhamphidae</taxon>
        <taxon>Acestrorhamphinae</taxon>
        <taxon>Astyanax</taxon>
    </lineage>
</organism>
<dbReference type="SUPFAM" id="SSF50249">
    <property type="entry name" value="Nucleic acid-binding proteins"/>
    <property type="match status" value="1"/>
</dbReference>
<dbReference type="InterPro" id="IPR014892">
    <property type="entry name" value="RPA_C"/>
</dbReference>
<dbReference type="InterPro" id="IPR040260">
    <property type="entry name" value="RFA2-like"/>
</dbReference>
<dbReference type="InterPro" id="IPR012340">
    <property type="entry name" value="NA-bd_OB-fold"/>
</dbReference>
<dbReference type="GO" id="GO:0000724">
    <property type="term" value="P:double-strand break repair via homologous recombination"/>
    <property type="evidence" value="ECO:0007669"/>
    <property type="project" value="TreeGrafter"/>
</dbReference>
<dbReference type="GO" id="GO:0006260">
    <property type="term" value="P:DNA replication"/>
    <property type="evidence" value="ECO:0007669"/>
    <property type="project" value="UniProtKB-KW"/>
</dbReference>
<dbReference type="GO" id="GO:0005662">
    <property type="term" value="C:DNA replication factor A complex"/>
    <property type="evidence" value="ECO:0007669"/>
    <property type="project" value="TreeGrafter"/>
</dbReference>
<dbReference type="InterPro" id="IPR036388">
    <property type="entry name" value="WH-like_DNA-bd_sf"/>
</dbReference>
<evidence type="ECO:0000259" key="6">
    <source>
        <dbReference type="Pfam" id="PF08784"/>
    </source>
</evidence>
<dbReference type="SUPFAM" id="SSF46785">
    <property type="entry name" value="Winged helix' DNA-binding domain"/>
    <property type="match status" value="1"/>
</dbReference>
<dbReference type="PANTHER" id="PTHR13989:SF16">
    <property type="entry name" value="REPLICATION PROTEIN A2"/>
    <property type="match status" value="1"/>
</dbReference>
<dbReference type="CDD" id="cd04478">
    <property type="entry name" value="RPA2_DBD_D"/>
    <property type="match status" value="1"/>
</dbReference>
<accession>A0A8T2MDH0</accession>
<dbReference type="InterPro" id="IPR036390">
    <property type="entry name" value="WH_DNA-bd_sf"/>
</dbReference>
<evidence type="ECO:0000256" key="4">
    <source>
        <dbReference type="ARBA" id="ARBA00023125"/>
    </source>
</evidence>
<dbReference type="Gene3D" id="2.40.50.140">
    <property type="entry name" value="Nucleic acid-binding proteins"/>
    <property type="match status" value="1"/>
</dbReference>
<dbReference type="Proteomes" id="UP000752171">
    <property type="component" value="Unassembled WGS sequence"/>
</dbReference>
<evidence type="ECO:0000313" key="8">
    <source>
        <dbReference type="Proteomes" id="UP000752171"/>
    </source>
</evidence>
<evidence type="ECO:0000313" key="7">
    <source>
        <dbReference type="EMBL" id="KAG9278901.1"/>
    </source>
</evidence>
<protein>
    <submittedName>
        <fullName evidence="7">Replication protein A 32 kDa subunit-like</fullName>
    </submittedName>
</protein>
<dbReference type="Pfam" id="PF08784">
    <property type="entry name" value="RPA_C"/>
    <property type="match status" value="1"/>
</dbReference>
<sequence>MWSNDAVTLVNLNGGLALPQDHGYRCRSSPGESSFSPYEGKSKRSRILCMMPCTVSQLRSASEQKDSFFINGLEINQVSVVGIIRKYKPYVAYVVYTLDDMTGAPLDVKQWVDLEDASMNSYVIPPGSYIKVVGSLRSFQHQRSLVAFSIRRLEDLNEITSHMLEVVQAHLLNNSSSCSAVKNKYMTKENLSNANDLTAYGFTANQNQVFNLIKSCSLAEGISVQNLRTALKYMSLYDIRNSLQFLINEGHIFSTVDENHFKATY</sequence>
<dbReference type="InterPro" id="IPR014646">
    <property type="entry name" value="Rfa2/RPA32"/>
</dbReference>
<feature type="domain" description="Replication protein A C-terminal" evidence="6">
    <location>
        <begin position="180"/>
        <end position="259"/>
    </location>
</feature>
<evidence type="ECO:0000256" key="5">
    <source>
        <dbReference type="ARBA" id="ARBA00023242"/>
    </source>
</evidence>
<dbReference type="GO" id="GO:0003697">
    <property type="term" value="F:single-stranded DNA binding"/>
    <property type="evidence" value="ECO:0007669"/>
    <property type="project" value="TreeGrafter"/>
</dbReference>
<dbReference type="GO" id="GO:0035861">
    <property type="term" value="C:site of double-strand break"/>
    <property type="evidence" value="ECO:0007669"/>
    <property type="project" value="TreeGrafter"/>
</dbReference>
<proteinExistence type="inferred from homology"/>
<dbReference type="EMBL" id="JAICCE010000003">
    <property type="protein sequence ID" value="KAG9278901.1"/>
    <property type="molecule type" value="Genomic_DNA"/>
</dbReference>
<dbReference type="AlphaFoldDB" id="A0A8T2MDH0"/>
<name>A0A8T2MDH0_ASTMX</name>
<dbReference type="PANTHER" id="PTHR13989">
    <property type="entry name" value="REPLICATION PROTEIN A-RELATED"/>
    <property type="match status" value="1"/>
</dbReference>
<evidence type="ECO:0000256" key="2">
    <source>
        <dbReference type="ARBA" id="ARBA00007815"/>
    </source>
</evidence>
<evidence type="ECO:0000256" key="3">
    <source>
        <dbReference type="ARBA" id="ARBA00022705"/>
    </source>
</evidence>
<reference evidence="7 8" key="1">
    <citation type="submission" date="2021-07" db="EMBL/GenBank/DDBJ databases">
        <authorList>
            <person name="Imarazene B."/>
            <person name="Zahm M."/>
            <person name="Klopp C."/>
            <person name="Cabau C."/>
            <person name="Beille S."/>
            <person name="Jouanno E."/>
            <person name="Castinel A."/>
            <person name="Lluch J."/>
            <person name="Gil L."/>
            <person name="Kuchtly C."/>
            <person name="Lopez Roques C."/>
            <person name="Donnadieu C."/>
            <person name="Parrinello H."/>
            <person name="Journot L."/>
            <person name="Du K."/>
            <person name="Schartl M."/>
            <person name="Retaux S."/>
            <person name="Guiguen Y."/>
        </authorList>
    </citation>
    <scope>NUCLEOTIDE SEQUENCE [LARGE SCALE GENOMIC DNA]</scope>
    <source>
        <strain evidence="7">Pach_M1</strain>
        <tissue evidence="7">Testis</tissue>
    </source>
</reference>